<comment type="subcellular location">
    <subcellularLocation>
        <location evidence="2">Cell membrane</location>
        <topology evidence="2">Multi-pass membrane protein</topology>
    </subcellularLocation>
</comment>
<evidence type="ECO:0000256" key="3">
    <source>
        <dbReference type="ARBA" id="ARBA00012438"/>
    </source>
</evidence>
<dbReference type="InterPro" id="IPR001789">
    <property type="entry name" value="Sig_transdc_resp-reg_receiver"/>
</dbReference>
<feature type="domain" description="HAMP" evidence="17">
    <location>
        <begin position="213"/>
        <end position="267"/>
    </location>
</feature>
<dbReference type="PROSITE" id="PS50110">
    <property type="entry name" value="RESPONSE_REGULATORY"/>
    <property type="match status" value="1"/>
</dbReference>
<proteinExistence type="predicted"/>
<keyword evidence="9" id="KW-0067">ATP-binding</keyword>
<dbReference type="InterPro" id="IPR029016">
    <property type="entry name" value="GAF-like_dom_sf"/>
</dbReference>
<dbReference type="EMBL" id="JBHSMI010000028">
    <property type="protein sequence ID" value="MFC5404734.1"/>
    <property type="molecule type" value="Genomic_DNA"/>
</dbReference>
<dbReference type="SMART" id="SM00388">
    <property type="entry name" value="HisKA"/>
    <property type="match status" value="1"/>
</dbReference>
<keyword evidence="19" id="KW-1185">Reference proteome</keyword>
<evidence type="ECO:0000256" key="1">
    <source>
        <dbReference type="ARBA" id="ARBA00000085"/>
    </source>
</evidence>
<dbReference type="Pfam" id="PF00072">
    <property type="entry name" value="Response_reg"/>
    <property type="match status" value="1"/>
</dbReference>
<dbReference type="SMART" id="SM00304">
    <property type="entry name" value="HAMP"/>
    <property type="match status" value="1"/>
</dbReference>
<feature type="coiled-coil region" evidence="13">
    <location>
        <begin position="429"/>
        <end position="498"/>
    </location>
</feature>
<dbReference type="Gene3D" id="6.10.340.10">
    <property type="match status" value="1"/>
</dbReference>
<keyword evidence="14" id="KW-1133">Transmembrane helix</keyword>
<dbReference type="Gene3D" id="1.10.287.130">
    <property type="match status" value="1"/>
</dbReference>
<evidence type="ECO:0000256" key="10">
    <source>
        <dbReference type="ARBA" id="ARBA00023012"/>
    </source>
</evidence>
<dbReference type="PRINTS" id="PR00344">
    <property type="entry name" value="BCTRLSENSOR"/>
</dbReference>
<dbReference type="SUPFAM" id="SSF158472">
    <property type="entry name" value="HAMP domain-like"/>
    <property type="match status" value="1"/>
</dbReference>
<dbReference type="Gene3D" id="3.40.50.2300">
    <property type="match status" value="1"/>
</dbReference>
<dbReference type="Pfam" id="PF00672">
    <property type="entry name" value="HAMP"/>
    <property type="match status" value="1"/>
</dbReference>
<dbReference type="SMART" id="SM00448">
    <property type="entry name" value="REC"/>
    <property type="match status" value="1"/>
</dbReference>
<evidence type="ECO:0000256" key="2">
    <source>
        <dbReference type="ARBA" id="ARBA00004651"/>
    </source>
</evidence>
<dbReference type="InterPro" id="IPR003594">
    <property type="entry name" value="HATPase_dom"/>
</dbReference>
<evidence type="ECO:0000256" key="11">
    <source>
        <dbReference type="ARBA" id="ARBA00023136"/>
    </source>
</evidence>
<dbReference type="InterPro" id="IPR003661">
    <property type="entry name" value="HisK_dim/P_dom"/>
</dbReference>
<keyword evidence="6" id="KW-0808">Transferase</keyword>
<evidence type="ECO:0000256" key="6">
    <source>
        <dbReference type="ARBA" id="ARBA00022679"/>
    </source>
</evidence>
<evidence type="ECO:0000259" key="17">
    <source>
        <dbReference type="PROSITE" id="PS50885"/>
    </source>
</evidence>
<dbReference type="SMART" id="SM00387">
    <property type="entry name" value="HATPase_c"/>
    <property type="match status" value="1"/>
</dbReference>
<dbReference type="PROSITE" id="PS50109">
    <property type="entry name" value="HIS_KIN"/>
    <property type="match status" value="1"/>
</dbReference>
<feature type="domain" description="Response regulatory" evidence="16">
    <location>
        <begin position="783"/>
        <end position="900"/>
    </location>
</feature>
<dbReference type="CDD" id="cd06225">
    <property type="entry name" value="HAMP"/>
    <property type="match status" value="1"/>
</dbReference>
<feature type="domain" description="Histidine kinase" evidence="15">
    <location>
        <begin position="512"/>
        <end position="745"/>
    </location>
</feature>
<evidence type="ECO:0000313" key="19">
    <source>
        <dbReference type="Proteomes" id="UP001596113"/>
    </source>
</evidence>
<dbReference type="SUPFAM" id="SSF47384">
    <property type="entry name" value="Homodimeric domain of signal transducing histidine kinase"/>
    <property type="match status" value="1"/>
</dbReference>
<keyword evidence="10" id="KW-0902">Two-component regulatory system</keyword>
<dbReference type="Pfam" id="PF13185">
    <property type="entry name" value="GAF_2"/>
    <property type="match status" value="1"/>
</dbReference>
<evidence type="ECO:0000256" key="7">
    <source>
        <dbReference type="ARBA" id="ARBA00022741"/>
    </source>
</evidence>
<dbReference type="SUPFAM" id="SSF55781">
    <property type="entry name" value="GAF domain-like"/>
    <property type="match status" value="1"/>
</dbReference>
<evidence type="ECO:0000256" key="9">
    <source>
        <dbReference type="ARBA" id="ARBA00022840"/>
    </source>
</evidence>
<keyword evidence="4" id="KW-1003">Cell membrane</keyword>
<accession>A0ABW0HVX5</accession>
<keyword evidence="5 12" id="KW-0597">Phosphoprotein</keyword>
<keyword evidence="8" id="KW-0418">Kinase</keyword>
<dbReference type="InterPro" id="IPR007891">
    <property type="entry name" value="CHASE3"/>
</dbReference>
<sequence>MILRDIRFNIRSKMALGFVLIICCLGAFIFVVHERISSLQEEVRTITSHDLEVFNLITSIRYNAMNMETSQRGYIITGDEGYLEPYTKSKTEWLANYNTLYDNVSDDPSSRKELEEIKVAIENWINTIGEPAITLRRENKMDEVITFFNEVISKQDIESLRGKLEDLRQKEIQSTKDQILQLQNRNDILIFSLYTMLFLVSVAAFIIVFFVSGTIVKTIKQVVKTITDIASSGGDLSARIHVESQDEIKDLADATNNLLENINVQNRIQTKVAEVANMSQGINDLNTLADSFLSKLAPTINASYGLFYILREYADEKRLVKIGSYAASDDKTGVTSFRMGEGLIGQAALDNRTFLLNSTIDHPISIKSSLGDIQPHSILVVPVEFEGKVVAVIEFASLESFTSEHLKLLEQIEIHFGDVINNVASRMEVERLLSESQVLTEKLQAQTEALQAQSEELQMQQEELLMTTEHLEKQNLFASQKTKELEQAREELFTYSEQLKQSSQYKSNFLANMSHELRTPLNSILILSQILLENENDTLSHEEEEYAKVIHSSGNDLLTLIDDILDLSKIEAGKMLLTWDEVNVSEIPDHMRLMFNPVAKKKDLAFDVIVHEDVSPILRTDGQRLLQILKNLLSNAFKFTNKGTVTLEIQNADPEHVRKYLPSKMSDTVLAISVTDTGIGIPSSKQQVIFEAFHQADGKTNRQYGGTGLGLSICSEFARLLGGSIVLESKDQQGSTFTLYIPSYSDKEKEKLVSLPFHQEAAPAFESEAPSSTSDASLFKGKKVLLVEDDTRNVLALVKALENKEFIVTVANNGKHCLEIIQQNSDYDVVLMDIMMPIMDGFETMRAIRQHKAMKEIPIIALTAKAMMSDREKCIEAGASDYISKPLQMEQLFSLLRVWLTKQIGN</sequence>
<dbReference type="InterPro" id="IPR036097">
    <property type="entry name" value="HisK_dim/P_sf"/>
</dbReference>
<feature type="modified residue" description="4-aspartylphosphate" evidence="12">
    <location>
        <position position="833"/>
    </location>
</feature>
<dbReference type="Proteomes" id="UP001596113">
    <property type="component" value="Unassembled WGS sequence"/>
</dbReference>
<organism evidence="18 19">
    <name type="scientific">Cohnella soli</name>
    <dbReference type="NCBI Taxonomy" id="425005"/>
    <lineage>
        <taxon>Bacteria</taxon>
        <taxon>Bacillati</taxon>
        <taxon>Bacillota</taxon>
        <taxon>Bacilli</taxon>
        <taxon>Bacillales</taxon>
        <taxon>Paenibacillaceae</taxon>
        <taxon>Cohnella</taxon>
    </lineage>
</organism>
<dbReference type="EC" id="2.7.13.3" evidence="3"/>
<comment type="catalytic activity">
    <reaction evidence="1">
        <text>ATP + protein L-histidine = ADP + protein N-phospho-L-histidine.</text>
        <dbReference type="EC" id="2.7.13.3"/>
    </reaction>
</comment>
<dbReference type="PANTHER" id="PTHR45339:SF1">
    <property type="entry name" value="HYBRID SIGNAL TRANSDUCTION HISTIDINE KINASE J"/>
    <property type="match status" value="1"/>
</dbReference>
<dbReference type="InterPro" id="IPR011006">
    <property type="entry name" value="CheY-like_superfamily"/>
</dbReference>
<dbReference type="InterPro" id="IPR004358">
    <property type="entry name" value="Sig_transdc_His_kin-like_C"/>
</dbReference>
<name>A0ABW0HVX5_9BACL</name>
<dbReference type="CDD" id="cd19410">
    <property type="entry name" value="HK9-like_sensor"/>
    <property type="match status" value="1"/>
</dbReference>
<dbReference type="CDD" id="cd16922">
    <property type="entry name" value="HATPase_EvgS-ArcB-TorS-like"/>
    <property type="match status" value="1"/>
</dbReference>
<protein>
    <recommendedName>
        <fullName evidence="3">histidine kinase</fullName>
        <ecNumber evidence="3">2.7.13.3</ecNumber>
    </recommendedName>
</protein>
<dbReference type="SUPFAM" id="SSF52172">
    <property type="entry name" value="CheY-like"/>
    <property type="match status" value="1"/>
</dbReference>
<dbReference type="Pfam" id="PF00512">
    <property type="entry name" value="HisKA"/>
    <property type="match status" value="1"/>
</dbReference>
<reference evidence="19" key="1">
    <citation type="journal article" date="2019" name="Int. J. Syst. Evol. Microbiol.">
        <title>The Global Catalogue of Microorganisms (GCM) 10K type strain sequencing project: providing services to taxonomists for standard genome sequencing and annotation.</title>
        <authorList>
            <consortium name="The Broad Institute Genomics Platform"/>
            <consortium name="The Broad Institute Genome Sequencing Center for Infectious Disease"/>
            <person name="Wu L."/>
            <person name="Ma J."/>
        </authorList>
    </citation>
    <scope>NUCLEOTIDE SEQUENCE [LARGE SCALE GENOMIC DNA]</scope>
    <source>
        <strain evidence="19">CGMCC 1.18575</strain>
    </source>
</reference>
<dbReference type="InterPro" id="IPR005467">
    <property type="entry name" value="His_kinase_dom"/>
</dbReference>
<evidence type="ECO:0000256" key="14">
    <source>
        <dbReference type="SAM" id="Phobius"/>
    </source>
</evidence>
<dbReference type="Pfam" id="PF05227">
    <property type="entry name" value="CHASE3"/>
    <property type="match status" value="1"/>
</dbReference>
<keyword evidence="7" id="KW-0547">Nucleotide-binding</keyword>
<dbReference type="InterPro" id="IPR003660">
    <property type="entry name" value="HAMP_dom"/>
</dbReference>
<evidence type="ECO:0000259" key="15">
    <source>
        <dbReference type="PROSITE" id="PS50109"/>
    </source>
</evidence>
<dbReference type="CDD" id="cd00082">
    <property type="entry name" value="HisKA"/>
    <property type="match status" value="1"/>
</dbReference>
<comment type="caution">
    <text evidence="18">The sequence shown here is derived from an EMBL/GenBank/DDBJ whole genome shotgun (WGS) entry which is preliminary data.</text>
</comment>
<evidence type="ECO:0000313" key="18">
    <source>
        <dbReference type="EMBL" id="MFC5404734.1"/>
    </source>
</evidence>
<evidence type="ECO:0000259" key="16">
    <source>
        <dbReference type="PROSITE" id="PS50110"/>
    </source>
</evidence>
<dbReference type="InterPro" id="IPR036890">
    <property type="entry name" value="HATPase_C_sf"/>
</dbReference>
<evidence type="ECO:0000256" key="4">
    <source>
        <dbReference type="ARBA" id="ARBA00022475"/>
    </source>
</evidence>
<evidence type="ECO:0000256" key="5">
    <source>
        <dbReference type="ARBA" id="ARBA00022553"/>
    </source>
</evidence>
<dbReference type="Gene3D" id="3.30.450.40">
    <property type="match status" value="1"/>
</dbReference>
<evidence type="ECO:0000256" key="8">
    <source>
        <dbReference type="ARBA" id="ARBA00022777"/>
    </source>
</evidence>
<dbReference type="CDD" id="cd17546">
    <property type="entry name" value="REC_hyHK_CKI1_RcsC-like"/>
    <property type="match status" value="1"/>
</dbReference>
<dbReference type="InterPro" id="IPR003018">
    <property type="entry name" value="GAF"/>
</dbReference>
<feature type="transmembrane region" description="Helical" evidence="14">
    <location>
        <begin position="188"/>
        <end position="211"/>
    </location>
</feature>
<dbReference type="PROSITE" id="PS50885">
    <property type="entry name" value="HAMP"/>
    <property type="match status" value="1"/>
</dbReference>
<dbReference type="Pfam" id="PF02518">
    <property type="entry name" value="HATPase_c"/>
    <property type="match status" value="1"/>
</dbReference>
<dbReference type="SMART" id="SM00065">
    <property type="entry name" value="GAF"/>
    <property type="match status" value="1"/>
</dbReference>
<dbReference type="PANTHER" id="PTHR45339">
    <property type="entry name" value="HYBRID SIGNAL TRANSDUCTION HISTIDINE KINASE J"/>
    <property type="match status" value="1"/>
</dbReference>
<feature type="transmembrane region" description="Helical" evidence="14">
    <location>
        <begin position="14"/>
        <end position="32"/>
    </location>
</feature>
<dbReference type="Gene3D" id="3.30.565.10">
    <property type="entry name" value="Histidine kinase-like ATPase, C-terminal domain"/>
    <property type="match status" value="1"/>
</dbReference>
<dbReference type="RefSeq" id="WP_378135293.1">
    <property type="nucleotide sequence ID" value="NZ_JBHSMI010000028.1"/>
</dbReference>
<dbReference type="SUPFAM" id="SSF55874">
    <property type="entry name" value="ATPase domain of HSP90 chaperone/DNA topoisomerase II/histidine kinase"/>
    <property type="match status" value="1"/>
</dbReference>
<keyword evidence="13" id="KW-0175">Coiled coil</keyword>
<evidence type="ECO:0000256" key="12">
    <source>
        <dbReference type="PROSITE-ProRule" id="PRU00169"/>
    </source>
</evidence>
<keyword evidence="11 14" id="KW-0472">Membrane</keyword>
<gene>
    <name evidence="18" type="ORF">ACFPOF_18505</name>
</gene>
<evidence type="ECO:0000256" key="13">
    <source>
        <dbReference type="SAM" id="Coils"/>
    </source>
</evidence>
<keyword evidence="14" id="KW-0812">Transmembrane</keyword>